<protein>
    <submittedName>
        <fullName evidence="1">Nucleotidyl transferase AbiEii/AbiGii toxin family protein</fullName>
    </submittedName>
</protein>
<reference evidence="1" key="1">
    <citation type="submission" date="2022-12" db="EMBL/GenBank/DDBJ databases">
        <authorList>
            <person name="Wang J."/>
        </authorList>
    </citation>
    <scope>NUCLEOTIDE SEQUENCE</scope>
    <source>
        <strain evidence="1">HY-42-06</strain>
    </source>
</reference>
<dbReference type="Gene3D" id="3.10.450.620">
    <property type="entry name" value="JHP933, nucleotidyltransferase-like core domain"/>
    <property type="match status" value="1"/>
</dbReference>
<gene>
    <name evidence="1" type="ORF">OXH55_00555</name>
</gene>
<dbReference type="Pfam" id="PF08843">
    <property type="entry name" value="AbiEii"/>
    <property type="match status" value="1"/>
</dbReference>
<keyword evidence="1" id="KW-0808">Transferase</keyword>
<dbReference type="RefSeq" id="WP_268047457.1">
    <property type="nucleotide sequence ID" value="NZ_JAPQES010000001.1"/>
</dbReference>
<evidence type="ECO:0000313" key="1">
    <source>
        <dbReference type="EMBL" id="MCY6369135.1"/>
    </source>
</evidence>
<organism evidence="1 2">
    <name type="scientific">Clostridium ganghwense</name>
    <dbReference type="NCBI Taxonomy" id="312089"/>
    <lineage>
        <taxon>Bacteria</taxon>
        <taxon>Bacillati</taxon>
        <taxon>Bacillota</taxon>
        <taxon>Clostridia</taxon>
        <taxon>Eubacteriales</taxon>
        <taxon>Clostridiaceae</taxon>
        <taxon>Clostridium</taxon>
    </lineage>
</organism>
<proteinExistence type="predicted"/>
<accession>A0ABT4CJB0</accession>
<comment type="caution">
    <text evidence="1">The sequence shown here is derived from an EMBL/GenBank/DDBJ whole genome shotgun (WGS) entry which is preliminary data.</text>
</comment>
<dbReference type="Proteomes" id="UP001079657">
    <property type="component" value="Unassembled WGS sequence"/>
</dbReference>
<dbReference type="EMBL" id="JAPQES010000001">
    <property type="protein sequence ID" value="MCY6369135.1"/>
    <property type="molecule type" value="Genomic_DNA"/>
</dbReference>
<keyword evidence="2" id="KW-1185">Reference proteome</keyword>
<name>A0ABT4CJB0_9CLOT</name>
<sequence>MKTIKKVKKKILTHDSYYFTEQHIASKANYHGVSKSVLERQIWIYEFHSQVQKKLKDRIVLKGGACMQLYIPLEVQRCTEDLDLYTDLSPNKLRKEMKAIEKEFNTKKIHIKIKEYIPKSVMKSGKTLPITTFIVKFPFIFRENKKSKEGSLKIDFLHADIRKLHTTGIKQGEVLGLHLNYVPIIVDNYSAITSKLVTFAVNTIGIERFKKDKLYKNAYDMFYMIKRHTSVDVFKKVTEYMKKSMAEEFRVKKLQPMSIERVIDDILQELYYLSAYDLKENFTGYSKRLLDFQINYIQQGIKEKLDFDSWGIICAHLYLWVYALKHYILFKEPSKLEYISKIEEEYNFYKELTKEKQSAYLENIKKQLLNKKSRYLYDYIEEPLRFIYLYHIYFNKN</sequence>
<dbReference type="GO" id="GO:0016740">
    <property type="term" value="F:transferase activity"/>
    <property type="evidence" value="ECO:0007669"/>
    <property type="project" value="UniProtKB-KW"/>
</dbReference>
<evidence type="ECO:0000313" key="2">
    <source>
        <dbReference type="Proteomes" id="UP001079657"/>
    </source>
</evidence>
<dbReference type="InterPro" id="IPR014942">
    <property type="entry name" value="AbiEii"/>
</dbReference>